<evidence type="ECO:0000256" key="9">
    <source>
        <dbReference type="RuleBase" id="RU364020"/>
    </source>
</evidence>
<dbReference type="EC" id="2.8.2.-" evidence="9"/>
<keyword evidence="9" id="KW-0735">Signal-anchor</keyword>
<sequence>MLFINRERRRYIKMEDNLSLLSGKEVQWKKPSFTRRMVFIGVCICVVVIISTFCAIRWRPGTLENMAFTLTKFTIPKSGVTVCSNKVRVEVANNFCDHHEGHVKATNSDHRSHYKHILVDDKHRMLYCVIPGTGYSSIIALLAHHRGHMTNNSASSDVDDPDFLVSLGLKYLDTFDTEDIHERLTSYFKFVLVRHPFVRLKSAFTDMFVGATRGVENYEAAIVQFYGSERLTWISGHPKITFYQFLQLIVGSKEFQDAHWRTYYSTCHPCDIRYDVILKMETIQSDILSIAEHLNIGEDESSFERFWNTKDLLKYNVTSKVFQTVPVNLLNRILKRYRKDLRMFGYTWDGYKGIKCKLSHFKGKKCC</sequence>
<keyword evidence="5 9" id="KW-1133">Transmembrane helix</keyword>
<gene>
    <name evidence="10" type="ORF">LSH36_129g02048</name>
</gene>
<accession>A0AAD9N9Q2</accession>
<dbReference type="PANTHER" id="PTHR12137">
    <property type="entry name" value="CARBOHYDRATE SULFOTRANSFERASE"/>
    <property type="match status" value="1"/>
</dbReference>
<evidence type="ECO:0000313" key="11">
    <source>
        <dbReference type="Proteomes" id="UP001208570"/>
    </source>
</evidence>
<keyword evidence="9" id="KW-0119">Carbohydrate metabolism</keyword>
<dbReference type="PANTHER" id="PTHR12137:SF54">
    <property type="entry name" value="CARBOHYDRATE SULFOTRANSFERASE"/>
    <property type="match status" value="1"/>
</dbReference>
<dbReference type="GO" id="GO:0016051">
    <property type="term" value="P:carbohydrate biosynthetic process"/>
    <property type="evidence" value="ECO:0007669"/>
    <property type="project" value="InterPro"/>
</dbReference>
<dbReference type="Proteomes" id="UP001208570">
    <property type="component" value="Unassembled WGS sequence"/>
</dbReference>
<comment type="subcellular location">
    <subcellularLocation>
        <location evidence="1 9">Golgi apparatus membrane</location>
        <topology evidence="1 9">Single-pass type II membrane protein</topology>
    </subcellularLocation>
</comment>
<dbReference type="InterPro" id="IPR018011">
    <property type="entry name" value="Carb_sulfotrans_8-10"/>
</dbReference>
<keyword evidence="7 9" id="KW-0472">Membrane</keyword>
<evidence type="ECO:0000313" key="10">
    <source>
        <dbReference type="EMBL" id="KAK2160613.1"/>
    </source>
</evidence>
<keyword evidence="8 9" id="KW-0325">Glycoprotein</keyword>
<feature type="transmembrane region" description="Helical" evidence="9">
    <location>
        <begin position="37"/>
        <end position="58"/>
    </location>
</feature>
<evidence type="ECO:0000256" key="2">
    <source>
        <dbReference type="ARBA" id="ARBA00006339"/>
    </source>
</evidence>
<keyword evidence="6 9" id="KW-0333">Golgi apparatus</keyword>
<keyword evidence="4 9" id="KW-0812">Transmembrane</keyword>
<dbReference type="AlphaFoldDB" id="A0AAD9N9Q2"/>
<comment type="caution">
    <text evidence="10">The sequence shown here is derived from an EMBL/GenBank/DDBJ whole genome shotgun (WGS) entry which is preliminary data.</text>
</comment>
<evidence type="ECO:0000256" key="4">
    <source>
        <dbReference type="ARBA" id="ARBA00022692"/>
    </source>
</evidence>
<evidence type="ECO:0000256" key="6">
    <source>
        <dbReference type="ARBA" id="ARBA00023034"/>
    </source>
</evidence>
<proteinExistence type="inferred from homology"/>
<evidence type="ECO:0000256" key="1">
    <source>
        <dbReference type="ARBA" id="ARBA00004323"/>
    </source>
</evidence>
<reference evidence="10" key="1">
    <citation type="journal article" date="2023" name="Mol. Biol. Evol.">
        <title>Third-Generation Sequencing Reveals the Adaptive Role of the Epigenome in Three Deep-Sea Polychaetes.</title>
        <authorList>
            <person name="Perez M."/>
            <person name="Aroh O."/>
            <person name="Sun Y."/>
            <person name="Lan Y."/>
            <person name="Juniper S.K."/>
            <person name="Young C.R."/>
            <person name="Angers B."/>
            <person name="Qian P.Y."/>
        </authorList>
    </citation>
    <scope>NUCLEOTIDE SEQUENCE</scope>
    <source>
        <strain evidence="10">P08H-3</strain>
    </source>
</reference>
<dbReference type="GO" id="GO:0000139">
    <property type="term" value="C:Golgi membrane"/>
    <property type="evidence" value="ECO:0007669"/>
    <property type="project" value="UniProtKB-SubCell"/>
</dbReference>
<evidence type="ECO:0000256" key="8">
    <source>
        <dbReference type="ARBA" id="ARBA00023180"/>
    </source>
</evidence>
<organism evidence="10 11">
    <name type="scientific">Paralvinella palmiformis</name>
    <dbReference type="NCBI Taxonomy" id="53620"/>
    <lineage>
        <taxon>Eukaryota</taxon>
        <taxon>Metazoa</taxon>
        <taxon>Spiralia</taxon>
        <taxon>Lophotrochozoa</taxon>
        <taxon>Annelida</taxon>
        <taxon>Polychaeta</taxon>
        <taxon>Sedentaria</taxon>
        <taxon>Canalipalpata</taxon>
        <taxon>Terebellida</taxon>
        <taxon>Terebelliformia</taxon>
        <taxon>Alvinellidae</taxon>
        <taxon>Paralvinella</taxon>
    </lineage>
</organism>
<comment type="similarity">
    <text evidence="2 9">Belongs to the sulfotransferase 2 family.</text>
</comment>
<dbReference type="GO" id="GO:0008146">
    <property type="term" value="F:sulfotransferase activity"/>
    <property type="evidence" value="ECO:0007669"/>
    <property type="project" value="InterPro"/>
</dbReference>
<dbReference type="Pfam" id="PF03567">
    <property type="entry name" value="Sulfotransfer_2"/>
    <property type="match status" value="1"/>
</dbReference>
<evidence type="ECO:0000256" key="5">
    <source>
        <dbReference type="ARBA" id="ARBA00022989"/>
    </source>
</evidence>
<protein>
    <recommendedName>
        <fullName evidence="9">Carbohydrate sulfotransferase</fullName>
        <ecNumber evidence="9">2.8.2.-</ecNumber>
    </recommendedName>
</protein>
<evidence type="ECO:0000256" key="7">
    <source>
        <dbReference type="ARBA" id="ARBA00023136"/>
    </source>
</evidence>
<name>A0AAD9N9Q2_9ANNE</name>
<keyword evidence="11" id="KW-1185">Reference proteome</keyword>
<keyword evidence="3 9" id="KW-0808">Transferase</keyword>
<dbReference type="EMBL" id="JAODUP010000129">
    <property type="protein sequence ID" value="KAK2160613.1"/>
    <property type="molecule type" value="Genomic_DNA"/>
</dbReference>
<evidence type="ECO:0000256" key="3">
    <source>
        <dbReference type="ARBA" id="ARBA00022679"/>
    </source>
</evidence>
<dbReference type="InterPro" id="IPR005331">
    <property type="entry name" value="Sulfotransferase"/>
</dbReference>